<evidence type="ECO:0000256" key="1">
    <source>
        <dbReference type="SAM" id="Coils"/>
    </source>
</evidence>
<evidence type="ECO:0000313" key="2">
    <source>
        <dbReference type="EMBL" id="GGF86659.1"/>
    </source>
</evidence>
<dbReference type="RefSeq" id="WP_120462550.1">
    <property type="nucleotide sequence ID" value="NZ_BMIW01000003.1"/>
</dbReference>
<evidence type="ECO:0000313" key="3">
    <source>
        <dbReference type="Proteomes" id="UP000608420"/>
    </source>
</evidence>
<reference evidence="3" key="1">
    <citation type="journal article" date="2019" name="Int. J. Syst. Evol. Microbiol.">
        <title>The Global Catalogue of Microorganisms (GCM) 10K type strain sequencing project: providing services to taxonomists for standard genome sequencing and annotation.</title>
        <authorList>
            <consortium name="The Broad Institute Genomics Platform"/>
            <consortium name="The Broad Institute Genome Sequencing Center for Infectious Disease"/>
            <person name="Wu L."/>
            <person name="Ma J."/>
        </authorList>
    </citation>
    <scope>NUCLEOTIDE SEQUENCE [LARGE SCALE GENOMIC DNA]</scope>
    <source>
        <strain evidence="3">CGMCC 1.15420</strain>
    </source>
</reference>
<sequence length="152" mass="17574">MEWEVVKNALNQATSDFRALLSTGEVLSLEPKDVIMLIEIAEKSQRQLTEKDATIERLEEQSKKWEKAFDNADRQYLKKEKEAAELRRMIDRRDERLSKMIEECSGLRKALEEAKRNIQRIGLYAESPYLVINTGEDAIKEIDATLGEGDKE</sequence>
<organism evidence="2 3">
    <name type="scientific">Paenibacillus aceti</name>
    <dbReference type="NCBI Taxonomy" id="1820010"/>
    <lineage>
        <taxon>Bacteria</taxon>
        <taxon>Bacillati</taxon>
        <taxon>Bacillota</taxon>
        <taxon>Bacilli</taxon>
        <taxon>Bacillales</taxon>
        <taxon>Paenibacillaceae</taxon>
        <taxon>Paenibacillus</taxon>
    </lineage>
</organism>
<dbReference type="Proteomes" id="UP000608420">
    <property type="component" value="Unassembled WGS sequence"/>
</dbReference>
<feature type="coiled-coil region" evidence="1">
    <location>
        <begin position="41"/>
        <end position="117"/>
    </location>
</feature>
<name>A0ABQ1VPX5_9BACL</name>
<dbReference type="EMBL" id="BMIW01000003">
    <property type="protein sequence ID" value="GGF86659.1"/>
    <property type="molecule type" value="Genomic_DNA"/>
</dbReference>
<keyword evidence="3" id="KW-1185">Reference proteome</keyword>
<gene>
    <name evidence="2" type="ORF">GCM10010913_05210</name>
</gene>
<proteinExistence type="predicted"/>
<accession>A0ABQ1VPX5</accession>
<keyword evidence="1" id="KW-0175">Coiled coil</keyword>
<protein>
    <submittedName>
        <fullName evidence="2">Uncharacterized protein</fullName>
    </submittedName>
</protein>
<comment type="caution">
    <text evidence="2">The sequence shown here is derived from an EMBL/GenBank/DDBJ whole genome shotgun (WGS) entry which is preliminary data.</text>
</comment>